<dbReference type="Pfam" id="PF22628">
    <property type="entry name" value="zf-CCCH_10"/>
    <property type="match status" value="1"/>
</dbReference>
<dbReference type="GO" id="GO:0043484">
    <property type="term" value="P:regulation of RNA splicing"/>
    <property type="evidence" value="ECO:0007669"/>
    <property type="project" value="TreeGrafter"/>
</dbReference>
<evidence type="ECO:0000256" key="1">
    <source>
        <dbReference type="ARBA" id="ARBA00022723"/>
    </source>
</evidence>
<proteinExistence type="predicted"/>
<keyword evidence="1" id="KW-0479">Metal-binding</keyword>
<reference evidence="7" key="3">
    <citation type="submission" date="2019-06" db="EMBL/GenBank/DDBJ databases">
        <authorList>
            <person name="Poynton C."/>
            <person name="Hasenbein S."/>
            <person name="Benoit J.B."/>
            <person name="Sepulveda M.S."/>
            <person name="Poelchau M.F."/>
            <person name="Murali S.C."/>
            <person name="Chen S."/>
            <person name="Glastad K.M."/>
            <person name="Werren J.H."/>
            <person name="Vineis J.H."/>
            <person name="Bowen J.L."/>
            <person name="Friedrich M."/>
            <person name="Jones J."/>
            <person name="Robertson H.M."/>
            <person name="Feyereisen R."/>
            <person name="Mechler-Hickson A."/>
            <person name="Mathers N."/>
            <person name="Lee C.E."/>
            <person name="Colbourne J.K."/>
            <person name="Biales A."/>
            <person name="Johnston J.S."/>
            <person name="Wellborn G.A."/>
            <person name="Rosendale A.J."/>
            <person name="Cridge A.G."/>
            <person name="Munoz-Torres M.C."/>
            <person name="Bain P.A."/>
            <person name="Manny A.R."/>
            <person name="Major K.M."/>
            <person name="Lambert F.N."/>
            <person name="Vulpe C.D."/>
            <person name="Tuck P."/>
            <person name="Blalock B.J."/>
            <person name="Lin Y.-Y."/>
            <person name="Smith M.E."/>
            <person name="Ochoa-Acuna H."/>
            <person name="Chen M.-J.M."/>
            <person name="Childers C.P."/>
            <person name="Qu J."/>
            <person name="Dugan S."/>
            <person name="Lee S.L."/>
            <person name="Chao H."/>
            <person name="Dinh H."/>
            <person name="Han Y."/>
            <person name="Doddapaneni H."/>
            <person name="Worley K.C."/>
            <person name="Muzny D.M."/>
            <person name="Gibbs R.A."/>
            <person name="Richards S."/>
        </authorList>
    </citation>
    <scope>NUCLEOTIDE SEQUENCE</scope>
    <source>
        <strain evidence="7">HAZT.00-mixed</strain>
        <tissue evidence="7">Whole organism</tissue>
    </source>
</reference>
<evidence type="ECO:0000256" key="4">
    <source>
        <dbReference type="ARBA" id="ARBA00022833"/>
    </source>
</evidence>
<dbReference type="GO" id="GO:0008270">
    <property type="term" value="F:zinc ion binding"/>
    <property type="evidence" value="ECO:0007669"/>
    <property type="project" value="UniProtKB-KW"/>
</dbReference>
<dbReference type="PANTHER" id="PTHR12675:SF12">
    <property type="entry name" value="PROTEIN MUSCLEBLIND"/>
    <property type="match status" value="1"/>
</dbReference>
<dbReference type="PANTHER" id="PTHR12675">
    <property type="entry name" value="MUSCLEBLIND-LIKE PROTEIN"/>
    <property type="match status" value="1"/>
</dbReference>
<evidence type="ECO:0000313" key="7">
    <source>
        <dbReference type="EMBL" id="KAA0202153.1"/>
    </source>
</evidence>
<evidence type="ECO:0000256" key="3">
    <source>
        <dbReference type="ARBA" id="ARBA00022771"/>
    </source>
</evidence>
<dbReference type="AlphaFoldDB" id="A0A6A0H8R1"/>
<dbReference type="GO" id="GO:0003723">
    <property type="term" value="F:RNA binding"/>
    <property type="evidence" value="ECO:0007669"/>
    <property type="project" value="TreeGrafter"/>
</dbReference>
<organism evidence="7">
    <name type="scientific">Hyalella azteca</name>
    <name type="common">Amphipod</name>
    <dbReference type="NCBI Taxonomy" id="294128"/>
    <lineage>
        <taxon>Eukaryota</taxon>
        <taxon>Metazoa</taxon>
        <taxon>Ecdysozoa</taxon>
        <taxon>Arthropoda</taxon>
        <taxon>Crustacea</taxon>
        <taxon>Multicrustacea</taxon>
        <taxon>Malacostraca</taxon>
        <taxon>Eumalacostraca</taxon>
        <taxon>Peracarida</taxon>
        <taxon>Amphipoda</taxon>
        <taxon>Senticaudata</taxon>
        <taxon>Talitrida</taxon>
        <taxon>Talitroidea</taxon>
        <taxon>Hyalellidae</taxon>
        <taxon>Hyalella</taxon>
    </lineage>
</organism>
<dbReference type="GO" id="GO:0005654">
    <property type="term" value="C:nucleoplasm"/>
    <property type="evidence" value="ECO:0007669"/>
    <property type="project" value="TreeGrafter"/>
</dbReference>
<evidence type="ECO:0000256" key="2">
    <source>
        <dbReference type="ARBA" id="ARBA00022737"/>
    </source>
</evidence>
<gene>
    <name evidence="7" type="ORF">HAZT_HAZT005087</name>
</gene>
<keyword evidence="3" id="KW-0863">Zinc-finger</keyword>
<evidence type="ECO:0000256" key="5">
    <source>
        <dbReference type="SAM" id="MobiDB-lite"/>
    </source>
</evidence>
<reference evidence="7" key="1">
    <citation type="submission" date="2014-08" db="EMBL/GenBank/DDBJ databases">
        <authorList>
            <person name="Murali S."/>
            <person name="Richards S."/>
            <person name="Bandaranaike D."/>
            <person name="Bellair M."/>
            <person name="Blankenburg K."/>
            <person name="Chao H."/>
            <person name="Dinh H."/>
            <person name="Doddapaneni H."/>
            <person name="Dugan-Rocha S."/>
            <person name="Elkadiri S."/>
            <person name="Gnanaolivu R."/>
            <person name="Hughes D."/>
            <person name="Lee S."/>
            <person name="Li M."/>
            <person name="Ming W."/>
            <person name="Munidasa M."/>
            <person name="Muniz J."/>
            <person name="Nguyen L."/>
            <person name="Osuji N."/>
            <person name="Pu L.-L."/>
            <person name="Puazo M."/>
            <person name="Skinner E."/>
            <person name="Qu C."/>
            <person name="Quiroz J."/>
            <person name="Raj R."/>
            <person name="Weissenberger G."/>
            <person name="Xin Y."/>
            <person name="Zou X."/>
            <person name="Han Y."/>
            <person name="Worley K."/>
            <person name="Muzny D."/>
            <person name="Gibbs R."/>
        </authorList>
    </citation>
    <scope>NUCLEOTIDE SEQUENCE</scope>
    <source>
        <strain evidence="7">HAZT.00-mixed</strain>
        <tissue evidence="7">Whole organism</tissue>
    </source>
</reference>
<dbReference type="InterPro" id="IPR054429">
    <property type="entry name" value="Znf-CCCH_Muscleblind-like"/>
</dbReference>
<dbReference type="GO" id="GO:0005737">
    <property type="term" value="C:cytoplasm"/>
    <property type="evidence" value="ECO:0007669"/>
    <property type="project" value="TreeGrafter"/>
</dbReference>
<evidence type="ECO:0000259" key="6">
    <source>
        <dbReference type="Pfam" id="PF22628"/>
    </source>
</evidence>
<dbReference type="Gene3D" id="3.30.1370.210">
    <property type="match status" value="1"/>
</dbReference>
<dbReference type="EMBL" id="JQDR03004192">
    <property type="protein sequence ID" value="KAA0202153.1"/>
    <property type="molecule type" value="Genomic_DNA"/>
</dbReference>
<reference evidence="7" key="2">
    <citation type="journal article" date="2018" name="Environ. Sci. Technol.">
        <title>The Toxicogenome of Hyalella azteca: A Model for Sediment Ecotoxicology and Evolutionary Toxicology.</title>
        <authorList>
            <person name="Poynton H.C."/>
            <person name="Hasenbein S."/>
            <person name="Benoit J.B."/>
            <person name="Sepulveda M.S."/>
            <person name="Poelchau M.F."/>
            <person name="Hughes D.S.T."/>
            <person name="Murali S.C."/>
            <person name="Chen S."/>
            <person name="Glastad K.M."/>
            <person name="Goodisman M.A.D."/>
            <person name="Werren J.H."/>
            <person name="Vineis J.H."/>
            <person name="Bowen J.L."/>
            <person name="Friedrich M."/>
            <person name="Jones J."/>
            <person name="Robertson H.M."/>
            <person name="Feyereisen R."/>
            <person name="Mechler-Hickson A."/>
            <person name="Mathers N."/>
            <person name="Lee C.E."/>
            <person name="Colbourne J.K."/>
            <person name="Biales A."/>
            <person name="Johnston J.S."/>
            <person name="Wellborn G.A."/>
            <person name="Rosendale A.J."/>
            <person name="Cridge A.G."/>
            <person name="Munoz-Torres M.C."/>
            <person name="Bain P.A."/>
            <person name="Manny A.R."/>
            <person name="Major K.M."/>
            <person name="Lambert F.N."/>
            <person name="Vulpe C.D."/>
            <person name="Tuck P."/>
            <person name="Blalock B.J."/>
            <person name="Lin Y.Y."/>
            <person name="Smith M.E."/>
            <person name="Ochoa-Acuna H."/>
            <person name="Chen M.M."/>
            <person name="Childers C.P."/>
            <person name="Qu J."/>
            <person name="Dugan S."/>
            <person name="Lee S.L."/>
            <person name="Chao H."/>
            <person name="Dinh H."/>
            <person name="Han Y."/>
            <person name="Doddapaneni H."/>
            <person name="Worley K.C."/>
            <person name="Muzny D.M."/>
            <person name="Gibbs R.A."/>
            <person name="Richards S."/>
        </authorList>
    </citation>
    <scope>NUCLEOTIDE SEQUENCE</scope>
    <source>
        <strain evidence="7">HAZT.00-mixed</strain>
        <tissue evidence="7">Whole organism</tissue>
    </source>
</reference>
<feature type="compositionally biased region" description="Basic and acidic residues" evidence="5">
    <location>
        <begin position="1"/>
        <end position="16"/>
    </location>
</feature>
<feature type="domain" description="Muscleblind-like CCCH zinc finger" evidence="6">
    <location>
        <begin position="8"/>
        <end position="37"/>
    </location>
</feature>
<keyword evidence="4" id="KW-0862">Zinc</keyword>
<sequence>MSPRRSEGRCNREKPPCKYFHPPQHLKDQLLINGRNHLALKNALMTQIHGLPPTTSVMPGTLQMIPDSDEISPGSREVRGHARLALTSISVQKLRYFEQSLRSIRGRGSHDIKVATPALST</sequence>
<feature type="region of interest" description="Disordered" evidence="5">
    <location>
        <begin position="1"/>
        <end position="22"/>
    </location>
</feature>
<protein>
    <recommendedName>
        <fullName evidence="6">Muscleblind-like CCCH zinc finger domain-containing protein</fullName>
    </recommendedName>
</protein>
<accession>A0A6A0H8R1</accession>
<keyword evidence="2" id="KW-0677">Repeat</keyword>
<name>A0A6A0H8R1_HYAAZ</name>
<comment type="caution">
    <text evidence="7">The sequence shown here is derived from an EMBL/GenBank/DDBJ whole genome shotgun (WGS) entry which is preliminary data.</text>
</comment>
<dbReference type="Proteomes" id="UP000711488">
    <property type="component" value="Unassembled WGS sequence"/>
</dbReference>